<dbReference type="InterPro" id="IPR032808">
    <property type="entry name" value="DoxX"/>
</dbReference>
<evidence type="ECO:0000256" key="2">
    <source>
        <dbReference type="ARBA" id="ARBA00022692"/>
    </source>
</evidence>
<evidence type="ECO:0000313" key="7">
    <source>
        <dbReference type="Proteomes" id="UP000256869"/>
    </source>
</evidence>
<keyword evidence="4 5" id="KW-0472">Membrane</keyword>
<feature type="transmembrane region" description="Helical" evidence="5">
    <location>
        <begin position="67"/>
        <end position="87"/>
    </location>
</feature>
<dbReference type="RefSeq" id="WP_115993426.1">
    <property type="nucleotide sequence ID" value="NZ_QRDY01000007.1"/>
</dbReference>
<reference evidence="6 7" key="1">
    <citation type="submission" date="2018-07" db="EMBL/GenBank/DDBJ databases">
        <title>Genomic Encyclopedia of Type Strains, Phase III (KMG-III): the genomes of soil and plant-associated and newly described type strains.</title>
        <authorList>
            <person name="Whitman W."/>
        </authorList>
    </citation>
    <scope>NUCLEOTIDE SEQUENCE [LARGE SCALE GENOMIC DNA]</scope>
    <source>
        <strain evidence="6 7">CECT 8236</strain>
    </source>
</reference>
<dbReference type="Proteomes" id="UP000256869">
    <property type="component" value="Unassembled WGS sequence"/>
</dbReference>
<dbReference type="OrthoDB" id="2454358at2"/>
<proteinExistence type="predicted"/>
<evidence type="ECO:0000313" key="6">
    <source>
        <dbReference type="EMBL" id="RED59381.1"/>
    </source>
</evidence>
<comment type="subcellular location">
    <subcellularLocation>
        <location evidence="1">Membrane</location>
        <topology evidence="1">Multi-pass membrane protein</topology>
    </subcellularLocation>
</comment>
<organism evidence="6 7">
    <name type="scientific">Cohnella lupini</name>
    <dbReference type="NCBI Taxonomy" id="1294267"/>
    <lineage>
        <taxon>Bacteria</taxon>
        <taxon>Bacillati</taxon>
        <taxon>Bacillota</taxon>
        <taxon>Bacilli</taxon>
        <taxon>Bacillales</taxon>
        <taxon>Paenibacillaceae</taxon>
        <taxon>Cohnella</taxon>
    </lineage>
</organism>
<dbReference type="EMBL" id="QRDY01000007">
    <property type="protein sequence ID" value="RED59381.1"/>
    <property type="molecule type" value="Genomic_DNA"/>
</dbReference>
<dbReference type="GO" id="GO:0016020">
    <property type="term" value="C:membrane"/>
    <property type="evidence" value="ECO:0007669"/>
    <property type="project" value="UniProtKB-SubCell"/>
</dbReference>
<evidence type="ECO:0000256" key="1">
    <source>
        <dbReference type="ARBA" id="ARBA00004141"/>
    </source>
</evidence>
<protein>
    <submittedName>
        <fullName evidence="6">DoxX-like protein</fullName>
    </submittedName>
</protein>
<accession>A0A3D9ICH6</accession>
<sequence>MHIVSIVIQSWLLLWMTFQAVSKIAGAKIQVDLFESIRLPQWFRVVTGIVQLICCAGLVIGYWYPGIAAWAGIGLGVMMVFAALSHFRVKEPAAKAVPALVTFVLAAAVLILFAEEMANPLI</sequence>
<dbReference type="Pfam" id="PF13564">
    <property type="entry name" value="DoxX_2"/>
    <property type="match status" value="1"/>
</dbReference>
<gene>
    <name evidence="6" type="ORF">DFP95_107220</name>
</gene>
<name>A0A3D9ICH6_9BACL</name>
<feature type="transmembrane region" description="Helical" evidence="5">
    <location>
        <begin position="42"/>
        <end position="60"/>
    </location>
</feature>
<evidence type="ECO:0000256" key="3">
    <source>
        <dbReference type="ARBA" id="ARBA00022989"/>
    </source>
</evidence>
<evidence type="ECO:0000256" key="5">
    <source>
        <dbReference type="SAM" id="Phobius"/>
    </source>
</evidence>
<keyword evidence="2 5" id="KW-0812">Transmembrane</keyword>
<dbReference type="AlphaFoldDB" id="A0A3D9ICH6"/>
<keyword evidence="3 5" id="KW-1133">Transmembrane helix</keyword>
<comment type="caution">
    <text evidence="6">The sequence shown here is derived from an EMBL/GenBank/DDBJ whole genome shotgun (WGS) entry which is preliminary data.</text>
</comment>
<feature type="transmembrane region" description="Helical" evidence="5">
    <location>
        <begin position="93"/>
        <end position="114"/>
    </location>
</feature>
<keyword evidence="7" id="KW-1185">Reference proteome</keyword>
<evidence type="ECO:0000256" key="4">
    <source>
        <dbReference type="ARBA" id="ARBA00023136"/>
    </source>
</evidence>